<dbReference type="SUPFAM" id="SSF160419">
    <property type="entry name" value="YdfO-like"/>
    <property type="match status" value="1"/>
</dbReference>
<dbReference type="Gene3D" id="3.30.1810.10">
    <property type="entry name" value="YdfO-like"/>
    <property type="match status" value="1"/>
</dbReference>
<dbReference type="Pfam" id="PF07166">
    <property type="entry name" value="DUF1398"/>
    <property type="match status" value="1"/>
</dbReference>
<keyword evidence="2" id="KW-1185">Reference proteome</keyword>
<organism evidence="1 2">
    <name type="scientific">Flavobacterium procerum</name>
    <dbReference type="NCBI Taxonomy" id="1455569"/>
    <lineage>
        <taxon>Bacteria</taxon>
        <taxon>Pseudomonadati</taxon>
        <taxon>Bacteroidota</taxon>
        <taxon>Flavobacteriia</taxon>
        <taxon>Flavobacteriales</taxon>
        <taxon>Flavobacteriaceae</taxon>
        <taxon>Flavobacterium</taxon>
    </lineage>
</organism>
<protein>
    <submittedName>
        <fullName evidence="1">DUF1398 domain-containing protein</fullName>
    </submittedName>
</protein>
<reference evidence="1 2" key="1">
    <citation type="submission" date="2024-09" db="EMBL/GenBank/DDBJ databases">
        <authorList>
            <person name="Sun Q."/>
            <person name="Mori K."/>
        </authorList>
    </citation>
    <scope>NUCLEOTIDE SEQUENCE [LARGE SCALE GENOMIC DNA]</scope>
    <source>
        <strain evidence="1 2">CGMCC 1.12926</strain>
    </source>
</reference>
<evidence type="ECO:0000313" key="1">
    <source>
        <dbReference type="EMBL" id="MFC0077781.1"/>
    </source>
</evidence>
<comment type="caution">
    <text evidence="1">The sequence shown here is derived from an EMBL/GenBank/DDBJ whole genome shotgun (WGS) entry which is preliminary data.</text>
</comment>
<accession>A0ABV6BQQ5</accession>
<dbReference type="RefSeq" id="WP_379686603.1">
    <property type="nucleotide sequence ID" value="NZ_JBHLYW010000009.1"/>
</dbReference>
<sequence length="130" mass="14808">MFTAEQIKTAHSKVKSGADFPSYIKEIKLFGVTHYEAYVSDGHIDYHSGSDYTETVAAKYEALKIADTPKTEEFKAELLAHQQGRTDYLTFIKMCADTGIEKWEICMDKMTCTYFDKCGNEILVEEIPQN</sequence>
<dbReference type="InterPro" id="IPR036696">
    <property type="entry name" value="YdfO-like_sf"/>
</dbReference>
<evidence type="ECO:0000313" key="2">
    <source>
        <dbReference type="Proteomes" id="UP001589734"/>
    </source>
</evidence>
<name>A0ABV6BQQ5_9FLAO</name>
<gene>
    <name evidence="1" type="ORF">ACFFLS_12090</name>
</gene>
<dbReference type="EMBL" id="JBHLYW010000009">
    <property type="protein sequence ID" value="MFC0077781.1"/>
    <property type="molecule type" value="Genomic_DNA"/>
</dbReference>
<dbReference type="InterPro" id="IPR009833">
    <property type="entry name" value="DUF1398"/>
</dbReference>
<proteinExistence type="predicted"/>
<dbReference type="Proteomes" id="UP001589734">
    <property type="component" value="Unassembled WGS sequence"/>
</dbReference>